<dbReference type="InterPro" id="IPR001789">
    <property type="entry name" value="Sig_transdc_resp-reg_receiver"/>
</dbReference>
<evidence type="ECO:0000313" key="6">
    <source>
        <dbReference type="Proteomes" id="UP000013909"/>
    </source>
</evidence>
<dbReference type="InterPro" id="IPR011006">
    <property type="entry name" value="CheY-like_superfamily"/>
</dbReference>
<dbReference type="InterPro" id="IPR050595">
    <property type="entry name" value="Bact_response_regulator"/>
</dbReference>
<evidence type="ECO:0000256" key="3">
    <source>
        <dbReference type="PROSITE-ProRule" id="PRU00169"/>
    </source>
</evidence>
<keyword evidence="6" id="KW-1185">Reference proteome</keyword>
<dbReference type="SMART" id="SM00448">
    <property type="entry name" value="REC"/>
    <property type="match status" value="1"/>
</dbReference>
<organism evidence="5 6">
    <name type="scientific">Lunatimonas lonarensis</name>
    <dbReference type="NCBI Taxonomy" id="1232681"/>
    <lineage>
        <taxon>Bacteria</taxon>
        <taxon>Pseudomonadati</taxon>
        <taxon>Bacteroidota</taxon>
        <taxon>Cytophagia</taxon>
        <taxon>Cytophagales</taxon>
        <taxon>Cyclobacteriaceae</taxon>
    </lineage>
</organism>
<dbReference type="Pfam" id="PF00072">
    <property type="entry name" value="Response_reg"/>
    <property type="match status" value="1"/>
</dbReference>
<keyword evidence="2" id="KW-0902">Two-component regulatory system</keyword>
<name>R7ZM31_9BACT</name>
<evidence type="ECO:0000259" key="4">
    <source>
        <dbReference type="PROSITE" id="PS50110"/>
    </source>
</evidence>
<protein>
    <submittedName>
        <fullName evidence="5">Two component transcriptional regulator, winged helix family</fullName>
    </submittedName>
</protein>
<accession>R7ZM31</accession>
<dbReference type="RefSeq" id="WP_010856442.1">
    <property type="nucleotide sequence ID" value="NZ_AQHR01000110.1"/>
</dbReference>
<dbReference type="EMBL" id="AQHR01000110">
    <property type="protein sequence ID" value="EON75158.1"/>
    <property type="molecule type" value="Genomic_DNA"/>
</dbReference>
<dbReference type="OrthoDB" id="9789181at2"/>
<gene>
    <name evidence="5" type="ORF">ADIS_4329</name>
</gene>
<dbReference type="STRING" id="1232681.ADIS_4329"/>
<reference evidence="5 6" key="1">
    <citation type="submission" date="2013-02" db="EMBL/GenBank/DDBJ databases">
        <title>A novel strain isolated from Lonar lake, Maharashtra, India.</title>
        <authorList>
            <person name="Singh A."/>
        </authorList>
    </citation>
    <scope>NUCLEOTIDE SEQUENCE [LARGE SCALE GENOMIC DNA]</scope>
    <source>
        <strain evidence="5 6">AK24</strain>
    </source>
</reference>
<sequence>MESTLTSAKTNEKMGKNVILIVDDEKEILTMLSRFLKRRGYEVVTAATIAEGKACVKTSYPDIVFLDVNLPDGNGLQAVPDFMVLKPNLSIILMSAFSDSGIQAAAKERGASGFLSKPFSLESINQMLER</sequence>
<comment type="caution">
    <text evidence="5">The sequence shown here is derived from an EMBL/GenBank/DDBJ whole genome shotgun (WGS) entry which is preliminary data.</text>
</comment>
<evidence type="ECO:0000313" key="5">
    <source>
        <dbReference type="EMBL" id="EON75158.1"/>
    </source>
</evidence>
<dbReference type="PANTHER" id="PTHR44591">
    <property type="entry name" value="STRESS RESPONSE REGULATOR PROTEIN 1"/>
    <property type="match status" value="1"/>
</dbReference>
<dbReference type="GO" id="GO:0000160">
    <property type="term" value="P:phosphorelay signal transduction system"/>
    <property type="evidence" value="ECO:0007669"/>
    <property type="project" value="UniProtKB-KW"/>
</dbReference>
<dbReference type="AlphaFoldDB" id="R7ZM31"/>
<dbReference type="PROSITE" id="PS50110">
    <property type="entry name" value="RESPONSE_REGULATORY"/>
    <property type="match status" value="1"/>
</dbReference>
<keyword evidence="1 3" id="KW-0597">Phosphoprotein</keyword>
<dbReference type="SUPFAM" id="SSF52172">
    <property type="entry name" value="CheY-like"/>
    <property type="match status" value="1"/>
</dbReference>
<dbReference type="PANTHER" id="PTHR44591:SF14">
    <property type="entry name" value="PROTEIN PILG"/>
    <property type="match status" value="1"/>
</dbReference>
<proteinExistence type="predicted"/>
<evidence type="ECO:0000256" key="1">
    <source>
        <dbReference type="ARBA" id="ARBA00022553"/>
    </source>
</evidence>
<feature type="modified residue" description="4-aspartylphosphate" evidence="3">
    <location>
        <position position="67"/>
    </location>
</feature>
<dbReference type="Proteomes" id="UP000013909">
    <property type="component" value="Unassembled WGS sequence"/>
</dbReference>
<dbReference type="CDD" id="cd00156">
    <property type="entry name" value="REC"/>
    <property type="match status" value="1"/>
</dbReference>
<feature type="domain" description="Response regulatory" evidence="4">
    <location>
        <begin position="18"/>
        <end position="130"/>
    </location>
</feature>
<dbReference type="Gene3D" id="3.40.50.2300">
    <property type="match status" value="1"/>
</dbReference>
<evidence type="ECO:0000256" key="2">
    <source>
        <dbReference type="ARBA" id="ARBA00023012"/>
    </source>
</evidence>